<gene>
    <name evidence="1" type="ORF">NCTC10974_05790</name>
</gene>
<proteinExistence type="predicted"/>
<reference evidence="1 2" key="1">
    <citation type="submission" date="2019-03" db="EMBL/GenBank/DDBJ databases">
        <authorList>
            <consortium name="Pathogen Informatics"/>
        </authorList>
    </citation>
    <scope>NUCLEOTIDE SEQUENCE [LARGE SCALE GENOMIC DNA]</scope>
    <source>
        <strain evidence="1 2">NCTC10974</strain>
    </source>
</reference>
<dbReference type="AlphaFoldDB" id="A0A485JRG1"/>
<protein>
    <submittedName>
        <fullName evidence="1">Putative transposase</fullName>
    </submittedName>
</protein>
<evidence type="ECO:0000313" key="2">
    <source>
        <dbReference type="Proteomes" id="UP000358010"/>
    </source>
</evidence>
<organism evidence="1 2">
    <name type="scientific">Escherichia coli</name>
    <dbReference type="NCBI Taxonomy" id="562"/>
    <lineage>
        <taxon>Bacteria</taxon>
        <taxon>Pseudomonadati</taxon>
        <taxon>Pseudomonadota</taxon>
        <taxon>Gammaproteobacteria</taxon>
        <taxon>Enterobacterales</taxon>
        <taxon>Enterobacteriaceae</taxon>
        <taxon>Escherichia</taxon>
    </lineage>
</organism>
<accession>A0A485JRG1</accession>
<evidence type="ECO:0000313" key="1">
    <source>
        <dbReference type="EMBL" id="VFT72113.1"/>
    </source>
</evidence>
<sequence>MDEKSLYAHILNLTAPWQVKFLSLDENAGSVTVTVRISENARLACPTCGKTCSVHDHRHRK</sequence>
<dbReference type="EMBL" id="CAADJZ010000002">
    <property type="protein sequence ID" value="VFT72113.1"/>
    <property type="molecule type" value="Genomic_DNA"/>
</dbReference>
<dbReference type="Proteomes" id="UP000358010">
    <property type="component" value="Unassembled WGS sequence"/>
</dbReference>
<name>A0A485JRG1_ECOLX</name>